<keyword evidence="4" id="KW-0119">Carbohydrate metabolism</keyword>
<dbReference type="InterPro" id="IPR023296">
    <property type="entry name" value="Glyco_hydro_beta-prop_sf"/>
</dbReference>
<dbReference type="GO" id="GO:0045493">
    <property type="term" value="P:xylan catabolic process"/>
    <property type="evidence" value="ECO:0007669"/>
    <property type="project" value="UniProtKB-KW"/>
</dbReference>
<dbReference type="HOGENOM" id="CLU_009397_11_0_9"/>
<name>K0J0L4_AMPXN</name>
<gene>
    <name evidence="7" type="ordered locus">AXY_22830</name>
</gene>
<evidence type="ECO:0000256" key="3">
    <source>
        <dbReference type="ARBA" id="ARBA00022801"/>
    </source>
</evidence>
<protein>
    <submittedName>
        <fullName evidence="7">Xylosidase/arabinosidase</fullName>
    </submittedName>
</protein>
<dbReference type="InterPro" id="IPR006710">
    <property type="entry name" value="Glyco_hydro_43"/>
</dbReference>
<comment type="similarity">
    <text evidence="1 6">Belongs to the glycosyl hydrolase 43 family.</text>
</comment>
<dbReference type="RefSeq" id="WP_015010995.1">
    <property type="nucleotide sequence ID" value="NC_018704.1"/>
</dbReference>
<sequence length="300" mass="33820">MQLASDMKTVIGDTKLIMNKVDEAFGTGFEGHEFFEASSIRKINEVYYFIYSSINGHELCYATSKNPTGPFKFGGTIISNGDLYINGYSSDHAADNYIGNNHGSIVAINDQWYVFYHRHTNRHHYSRQAMAEQIEINKDGFIPQVELTSHGLNNGPLRGKGEYGAYIACHLRSADGAGRYGTYFGNITFRKHPYFTQTGKDRMGRPDQYIANMRDGASAGYKYFMIDDIEEVGVCVKASGSGIMLVAEKLNSKPNAKIKISPTKEYKYFYTKLQLDKGKQALYFTYRGTGKLDFKSFILN</sequence>
<evidence type="ECO:0000256" key="2">
    <source>
        <dbReference type="ARBA" id="ARBA00022651"/>
    </source>
</evidence>
<keyword evidence="8" id="KW-1185">Reference proteome</keyword>
<evidence type="ECO:0000313" key="7">
    <source>
        <dbReference type="EMBL" id="BAM48415.1"/>
    </source>
</evidence>
<dbReference type="Gene3D" id="2.60.120.260">
    <property type="entry name" value="Galactose-binding domain-like"/>
    <property type="match status" value="1"/>
</dbReference>
<dbReference type="KEGG" id="axl:AXY_22830"/>
<dbReference type="AlphaFoldDB" id="K0J0L4"/>
<dbReference type="Pfam" id="PF04616">
    <property type="entry name" value="Glyco_hydro_43"/>
    <property type="match status" value="1"/>
</dbReference>
<organism evidence="7 8">
    <name type="scientific">Amphibacillus xylanus (strain ATCC 51415 / DSM 6626 / JCM 7361 / LMG 17667 / NBRC 15112 / Ep01)</name>
    <dbReference type="NCBI Taxonomy" id="698758"/>
    <lineage>
        <taxon>Bacteria</taxon>
        <taxon>Bacillati</taxon>
        <taxon>Bacillota</taxon>
        <taxon>Bacilli</taxon>
        <taxon>Bacillales</taxon>
        <taxon>Bacillaceae</taxon>
        <taxon>Amphibacillus</taxon>
    </lineage>
</organism>
<dbReference type="eggNOG" id="COG3534">
    <property type="taxonomic scope" value="Bacteria"/>
</dbReference>
<dbReference type="PANTHER" id="PTHR43772:SF2">
    <property type="entry name" value="PUTATIVE (AFU_ORTHOLOGUE AFUA_2G04480)-RELATED"/>
    <property type="match status" value="1"/>
</dbReference>
<evidence type="ECO:0000256" key="6">
    <source>
        <dbReference type="RuleBase" id="RU361187"/>
    </source>
</evidence>
<evidence type="ECO:0000256" key="1">
    <source>
        <dbReference type="ARBA" id="ARBA00009865"/>
    </source>
</evidence>
<dbReference type="InterPro" id="IPR052176">
    <property type="entry name" value="Glycosyl_Hydrlase_43_Enz"/>
</dbReference>
<dbReference type="STRING" id="698758.AXY_22830"/>
<dbReference type="GO" id="GO:0004553">
    <property type="term" value="F:hydrolase activity, hydrolyzing O-glycosyl compounds"/>
    <property type="evidence" value="ECO:0007669"/>
    <property type="project" value="InterPro"/>
</dbReference>
<dbReference type="PATRIC" id="fig|698758.3.peg.2292"/>
<dbReference type="Proteomes" id="UP000006294">
    <property type="component" value="Chromosome"/>
</dbReference>
<dbReference type="EMBL" id="AP012050">
    <property type="protein sequence ID" value="BAM48415.1"/>
    <property type="molecule type" value="Genomic_DNA"/>
</dbReference>
<accession>K0J0L4</accession>
<dbReference type="Gene3D" id="2.115.10.20">
    <property type="entry name" value="Glycosyl hydrolase domain, family 43"/>
    <property type="match status" value="1"/>
</dbReference>
<keyword evidence="3 6" id="KW-0378">Hydrolase</keyword>
<evidence type="ECO:0000313" key="8">
    <source>
        <dbReference type="Proteomes" id="UP000006294"/>
    </source>
</evidence>
<proteinExistence type="inferred from homology"/>
<evidence type="ECO:0000256" key="5">
    <source>
        <dbReference type="ARBA" id="ARBA00023295"/>
    </source>
</evidence>
<evidence type="ECO:0000256" key="4">
    <source>
        <dbReference type="ARBA" id="ARBA00023277"/>
    </source>
</evidence>
<keyword evidence="5 6" id="KW-0326">Glycosidase</keyword>
<keyword evidence="2" id="KW-0858">Xylan degradation</keyword>
<dbReference type="SUPFAM" id="SSF75005">
    <property type="entry name" value="Arabinanase/levansucrase/invertase"/>
    <property type="match status" value="1"/>
</dbReference>
<dbReference type="PANTHER" id="PTHR43772">
    <property type="entry name" value="ENDO-1,4-BETA-XYLANASE"/>
    <property type="match status" value="1"/>
</dbReference>
<keyword evidence="2" id="KW-0624">Polysaccharide degradation</keyword>
<reference evidence="7 8" key="1">
    <citation type="submission" date="2011-01" db="EMBL/GenBank/DDBJ databases">
        <title>Whole genome sequence of Amphibacillus xylinus NBRC 15112.</title>
        <authorList>
            <person name="Nakazawa H."/>
            <person name="Katano Y."/>
            <person name="Nakamura S."/>
            <person name="Sasagawa M."/>
            <person name="Fukada J."/>
            <person name="Arai T."/>
            <person name="Sasakura N."/>
            <person name="Mochizuki D."/>
            <person name="Hosoyama A."/>
            <person name="Harada K."/>
            <person name="Horikawa H."/>
            <person name="Kato Y."/>
            <person name="Harada T."/>
            <person name="Sasaki K."/>
            <person name="Sekiguchi M."/>
            <person name="Hodoyama M."/>
            <person name="Nishiko R."/>
            <person name="Narita H."/>
            <person name="Hanamaki A."/>
            <person name="Hata C."/>
            <person name="Konno Y."/>
            <person name="Niimura Y."/>
            <person name="Yamazaki S."/>
            <person name="Fujita N."/>
        </authorList>
    </citation>
    <scope>NUCLEOTIDE SEQUENCE [LARGE SCALE GENOMIC DNA]</scope>
    <source>
        <strain evidence="8">ATCC 51415 / DSM 6626 / JCM 7361 / LMG 17667 / NBRC 15112 / Ep01</strain>
    </source>
</reference>